<keyword evidence="4 15" id="KW-0138">CF(0)</keyword>
<dbReference type="Pfam" id="PF00430">
    <property type="entry name" value="ATP-synt_B"/>
    <property type="match status" value="1"/>
</dbReference>
<name>S5R3X2_9PROT</name>
<evidence type="ECO:0000256" key="3">
    <source>
        <dbReference type="ARBA" id="ARBA00022475"/>
    </source>
</evidence>
<comment type="subunit">
    <text evidence="15">F-type ATPases have 2 components, F(1) - the catalytic core - and F(0) - the membrane proton channel. F(1) has five subunits: alpha(3), beta(3), gamma(1), delta(1), epsilon(1). F(0) has three main subunits: a(1), b(2) and c(10-14). The alpha and beta chains form an alternating ring which encloses part of the gamma chain. F(1) is attached to F(0) by a central stalk formed by the gamma and epsilon chains, while a peripheral stalk is formed by the delta and b chains.</text>
</comment>
<dbReference type="GO" id="GO:0045259">
    <property type="term" value="C:proton-transporting ATP synthase complex"/>
    <property type="evidence" value="ECO:0007669"/>
    <property type="project" value="UniProtKB-KW"/>
</dbReference>
<keyword evidence="17" id="KW-0378">Hydrolase</keyword>
<dbReference type="OrthoDB" id="9788020at2"/>
<reference evidence="17 18" key="1">
    <citation type="journal article" date="2013" name="Curr. Biol.">
        <title>Defensive bacteriome symbiont with a drastically reduced genome.</title>
        <authorList>
            <person name="Nakabachi A."/>
            <person name="Ueoka R."/>
            <person name="Oshima K."/>
            <person name="Teta R."/>
            <person name="Mangoni A."/>
            <person name="Gurgui M."/>
            <person name="Oldham N.J."/>
            <person name="van Echten-Deckert G."/>
            <person name="Okamura K."/>
            <person name="Yamamoto K."/>
            <person name="Inoue H."/>
            <person name="Ohkuma M."/>
            <person name="Hongoh Y."/>
            <person name="Miyagishima S.Y."/>
            <person name="Hattori M."/>
            <person name="Piel J."/>
            <person name="Fukatsu T."/>
        </authorList>
    </citation>
    <scope>NUCLEOTIDE SEQUENCE [LARGE SCALE GENOMIC DNA]</scope>
    <source>
        <strain evidence="17 18">DC</strain>
    </source>
</reference>
<dbReference type="GO" id="GO:0016787">
    <property type="term" value="F:hydrolase activity"/>
    <property type="evidence" value="ECO:0007669"/>
    <property type="project" value="UniProtKB-KW"/>
</dbReference>
<comment type="similarity">
    <text evidence="1 15 16">Belongs to the ATPase B chain family.</text>
</comment>
<evidence type="ECO:0000313" key="17">
    <source>
        <dbReference type="EMBL" id="AGS06904.1"/>
    </source>
</evidence>
<accession>S5R3X2</accession>
<comment type="subcellular location">
    <subcellularLocation>
        <location evidence="15">Cell membrane</location>
        <topology evidence="15">Single-pass membrane protein</topology>
    </subcellularLocation>
    <subcellularLocation>
        <location evidence="14">Endomembrane system</location>
        <topology evidence="14">Single-pass membrane protein</topology>
    </subcellularLocation>
</comment>
<dbReference type="PANTHER" id="PTHR33445">
    <property type="entry name" value="ATP SYNTHASE SUBUNIT B', CHLOROPLASTIC"/>
    <property type="match status" value="1"/>
</dbReference>
<comment type="function">
    <text evidence="12">Component of the F(0) channel, it forms part of the peripheral stalk, linking F(1) to F(0). The b'-subunit is a diverged and duplicated form of b found in plants and photosynthetic bacteria.</text>
</comment>
<dbReference type="NCBIfam" id="NF004411">
    <property type="entry name" value="PRK05759.1-2"/>
    <property type="match status" value="1"/>
</dbReference>
<dbReference type="RefSeq" id="WP_020915479.1">
    <property type="nucleotide sequence ID" value="NC_021885.1"/>
</dbReference>
<keyword evidence="18" id="KW-1185">Reference proteome</keyword>
<keyword evidence="2 15" id="KW-0813">Transport</keyword>
<keyword evidence="10 15" id="KW-0066">ATP synthesis</keyword>
<keyword evidence="6 15" id="KW-0375">Hydrogen ion transport</keyword>
<evidence type="ECO:0000256" key="16">
    <source>
        <dbReference type="RuleBase" id="RU003848"/>
    </source>
</evidence>
<dbReference type="HAMAP" id="MF_01398">
    <property type="entry name" value="ATP_synth_b_bprime"/>
    <property type="match status" value="1"/>
</dbReference>
<dbReference type="SUPFAM" id="SSF81573">
    <property type="entry name" value="F1F0 ATP synthase subunit B, membrane domain"/>
    <property type="match status" value="1"/>
</dbReference>
<protein>
    <recommendedName>
        <fullName evidence="15">ATP synthase subunit b</fullName>
    </recommendedName>
    <alternativeName>
        <fullName evidence="15">ATP synthase F(0) sector subunit b</fullName>
    </alternativeName>
    <alternativeName>
        <fullName evidence="15">ATPase subunit I</fullName>
    </alternativeName>
    <alternativeName>
        <fullName evidence="15">F-type ATPase subunit b</fullName>
        <shortName evidence="15">F-ATPase subunit b</shortName>
    </alternativeName>
</protein>
<dbReference type="InterPro" id="IPR028987">
    <property type="entry name" value="ATP_synth_B-like_membr_sf"/>
</dbReference>
<dbReference type="GO" id="GO:0005886">
    <property type="term" value="C:plasma membrane"/>
    <property type="evidence" value="ECO:0007669"/>
    <property type="project" value="UniProtKB-SubCell"/>
</dbReference>
<evidence type="ECO:0000256" key="13">
    <source>
        <dbReference type="ARBA" id="ARBA00026054"/>
    </source>
</evidence>
<gene>
    <name evidence="15 17" type="primary">atpF</name>
    <name evidence="17" type="ORF">SSDC_01075</name>
</gene>
<dbReference type="AlphaFoldDB" id="S5R3X2"/>
<dbReference type="InterPro" id="IPR002146">
    <property type="entry name" value="ATP_synth_b/b'su_bac/chlpt"/>
</dbReference>
<dbReference type="KEGG" id="ssdc:SSDC_01075"/>
<dbReference type="InterPro" id="IPR050059">
    <property type="entry name" value="ATP_synthase_B_chain"/>
</dbReference>
<evidence type="ECO:0000256" key="9">
    <source>
        <dbReference type="ARBA" id="ARBA00023136"/>
    </source>
</evidence>
<evidence type="ECO:0000256" key="4">
    <source>
        <dbReference type="ARBA" id="ARBA00022547"/>
    </source>
</evidence>
<comment type="function">
    <text evidence="11 15">F(1)F(0) ATP synthase produces ATP from ADP in the presence of a proton or sodium gradient. F-type ATPases consist of two structural domains, F(1) containing the extramembraneous catalytic core and F(0) containing the membrane proton channel, linked together by a central stalk and a peripheral stalk. During catalysis, ATP synthesis in the catalytic domain of F(1) is coupled via a rotary mechanism of the central stalk subunits to proton translocation.</text>
</comment>
<dbReference type="GO" id="GO:0046961">
    <property type="term" value="F:proton-transporting ATPase activity, rotational mechanism"/>
    <property type="evidence" value="ECO:0007669"/>
    <property type="project" value="TreeGrafter"/>
</dbReference>
<evidence type="ECO:0000256" key="7">
    <source>
        <dbReference type="ARBA" id="ARBA00022989"/>
    </source>
</evidence>
<evidence type="ECO:0000256" key="14">
    <source>
        <dbReference type="ARBA" id="ARBA00037847"/>
    </source>
</evidence>
<dbReference type="GO" id="GO:0046933">
    <property type="term" value="F:proton-transporting ATP synthase activity, rotational mechanism"/>
    <property type="evidence" value="ECO:0007669"/>
    <property type="project" value="UniProtKB-UniRule"/>
</dbReference>
<feature type="transmembrane region" description="Helical" evidence="15">
    <location>
        <begin position="6"/>
        <end position="26"/>
    </location>
</feature>
<comment type="subunit">
    <text evidence="13">F-type ATPases have 2 components, F(1) - the catalytic core - and F(0) - the membrane proton channel. F(1) has five subunits: alpha(3), beta(3), gamma(1), delta(1), epsilon(1). F(0) has four main subunits: a(1), b(2) and c(10-14). The alpha and beta chains form an alternating ring which encloses part of the gamma chain. F(1) is attached to F(0) by a central stalk formed by the gamma and epsilon chains, while a peripheral stalk is formed by the delta and b chains.</text>
</comment>
<keyword evidence="8 15" id="KW-0406">Ion transport</keyword>
<keyword evidence="5 15" id="KW-0812">Transmembrane</keyword>
<evidence type="ECO:0000256" key="12">
    <source>
        <dbReference type="ARBA" id="ARBA00025614"/>
    </source>
</evidence>
<evidence type="ECO:0000256" key="10">
    <source>
        <dbReference type="ARBA" id="ARBA00023310"/>
    </source>
</evidence>
<evidence type="ECO:0000256" key="15">
    <source>
        <dbReference type="HAMAP-Rule" id="MF_01398"/>
    </source>
</evidence>
<evidence type="ECO:0000256" key="2">
    <source>
        <dbReference type="ARBA" id="ARBA00022448"/>
    </source>
</evidence>
<dbReference type="PANTHER" id="PTHR33445:SF1">
    <property type="entry name" value="ATP SYNTHASE SUBUNIT B"/>
    <property type="match status" value="1"/>
</dbReference>
<keyword evidence="9 15" id="KW-0472">Membrane</keyword>
<evidence type="ECO:0000256" key="5">
    <source>
        <dbReference type="ARBA" id="ARBA00022692"/>
    </source>
</evidence>
<evidence type="ECO:0000256" key="1">
    <source>
        <dbReference type="ARBA" id="ARBA00005513"/>
    </source>
</evidence>
<organism evidence="17 18">
    <name type="scientific">Candidatus Profftella armatura</name>
    <dbReference type="NCBI Taxonomy" id="669502"/>
    <lineage>
        <taxon>Bacteria</taxon>
        <taxon>Pseudomonadati</taxon>
        <taxon>Pseudomonadota</taxon>
        <taxon>Betaproteobacteria</taxon>
        <taxon>Candidatus Profftella</taxon>
    </lineage>
</organism>
<sequence length="156" mass="18129">MNLNATLFIQFLVFFIFIGFTKKFIWPPLIKALDDRKKKIADILAAANSEKEKVSYDRKRIQKELIATHEENKNRINLTEKQCKLIIEKSKKKATEEANIILYNARVEIIKQINIARENLHNEIVNLAIKSAEKILNNKITIEVNSSLLNQLKIEL</sequence>
<proteinExistence type="inferred from homology"/>
<dbReference type="eggNOG" id="COG0711">
    <property type="taxonomic scope" value="Bacteria"/>
</dbReference>
<dbReference type="Proteomes" id="UP000015216">
    <property type="component" value="Chromosome"/>
</dbReference>
<dbReference type="EMBL" id="CP003468">
    <property type="protein sequence ID" value="AGS06904.1"/>
    <property type="molecule type" value="Genomic_DNA"/>
</dbReference>
<dbReference type="InterPro" id="IPR005864">
    <property type="entry name" value="ATP_synth_F0_bsu_bac"/>
</dbReference>
<keyword evidence="3 15" id="KW-1003">Cell membrane</keyword>
<evidence type="ECO:0000256" key="11">
    <source>
        <dbReference type="ARBA" id="ARBA00025198"/>
    </source>
</evidence>
<dbReference type="HOGENOM" id="CLU_079215_4_5_4"/>
<dbReference type="GeneID" id="301553081"/>
<evidence type="ECO:0000256" key="8">
    <source>
        <dbReference type="ARBA" id="ARBA00023065"/>
    </source>
</evidence>
<evidence type="ECO:0000313" key="18">
    <source>
        <dbReference type="Proteomes" id="UP000015216"/>
    </source>
</evidence>
<evidence type="ECO:0000256" key="6">
    <source>
        <dbReference type="ARBA" id="ARBA00022781"/>
    </source>
</evidence>
<dbReference type="STRING" id="669502.SSDC_01075"/>
<dbReference type="GO" id="GO:0012505">
    <property type="term" value="C:endomembrane system"/>
    <property type="evidence" value="ECO:0007669"/>
    <property type="project" value="UniProtKB-SubCell"/>
</dbReference>
<keyword evidence="7 15" id="KW-1133">Transmembrane helix</keyword>
<dbReference type="CDD" id="cd06503">
    <property type="entry name" value="ATP-synt_Fo_b"/>
    <property type="match status" value="1"/>
</dbReference>
<dbReference type="NCBIfam" id="TIGR01144">
    <property type="entry name" value="ATP_synt_b"/>
    <property type="match status" value="1"/>
</dbReference>